<evidence type="ECO:0000313" key="3">
    <source>
        <dbReference type="Proteomes" id="UP000297814"/>
    </source>
</evidence>
<dbReference type="AlphaFoldDB" id="A0A4Z1GQP4"/>
<feature type="region of interest" description="Disordered" evidence="1">
    <location>
        <begin position="104"/>
        <end position="125"/>
    </location>
</feature>
<sequence length="323" mass="36858">MTSLNDRLKSRCEFHALHKNALDAELAETGSDDSNTLWQQVRLLTRNIASRYAQTGRTHPVALYEYDLRELWYMCVQGARLIAAAHPAQDRLVSQVLHTREMGVLSRKSGDSEEEEKRDDPELEIASTSDGTIWSDLPFLVEEIRAAWTRSPSIPTVQRHNLSAFIARLASVGVRDPELCLVGLWILRDTLEAPLPLTNGAEAPSHDSEQRPNTIADLLPAALVWFQYCGHKIESLCILNQDFESGLSETGELAQKAQIMPTSGFSVARWIFWRDRLEEISRCENEEVAPLALKAWKTMKFWGERIESRDGTKQDMEWYYKRK</sequence>
<gene>
    <name evidence="2" type="ORF">BHYA_0089g00010</name>
</gene>
<evidence type="ECO:0000313" key="2">
    <source>
        <dbReference type="EMBL" id="TGO37762.1"/>
    </source>
</evidence>
<evidence type="ECO:0000256" key="1">
    <source>
        <dbReference type="SAM" id="MobiDB-lite"/>
    </source>
</evidence>
<organism evidence="2 3">
    <name type="scientific">Botrytis hyacinthi</name>
    <dbReference type="NCBI Taxonomy" id="278943"/>
    <lineage>
        <taxon>Eukaryota</taxon>
        <taxon>Fungi</taxon>
        <taxon>Dikarya</taxon>
        <taxon>Ascomycota</taxon>
        <taxon>Pezizomycotina</taxon>
        <taxon>Leotiomycetes</taxon>
        <taxon>Helotiales</taxon>
        <taxon>Sclerotiniaceae</taxon>
        <taxon>Botrytis</taxon>
    </lineage>
</organism>
<dbReference type="EMBL" id="PQXK01000089">
    <property type="protein sequence ID" value="TGO37762.1"/>
    <property type="molecule type" value="Genomic_DNA"/>
</dbReference>
<dbReference type="InterPro" id="IPR053204">
    <property type="entry name" value="Oxopyrrolidines_Biosynth-assoc"/>
</dbReference>
<dbReference type="PANTHER" id="PTHR38797">
    <property type="entry name" value="NUCLEAR PORE COMPLEX PROTEIN NUP85-RELATED"/>
    <property type="match status" value="1"/>
</dbReference>
<dbReference type="PANTHER" id="PTHR38797:SF7">
    <property type="entry name" value="TRANSCRIPTION FACTOR DOMAIN-CONTAINING PROTEIN"/>
    <property type="match status" value="1"/>
</dbReference>
<comment type="caution">
    <text evidence="2">The sequence shown here is derived from an EMBL/GenBank/DDBJ whole genome shotgun (WGS) entry which is preliminary data.</text>
</comment>
<dbReference type="InterPro" id="IPR022085">
    <property type="entry name" value="OpdG"/>
</dbReference>
<feature type="compositionally biased region" description="Acidic residues" evidence="1">
    <location>
        <begin position="112"/>
        <end position="123"/>
    </location>
</feature>
<protein>
    <submittedName>
        <fullName evidence="2">Uncharacterized protein</fullName>
    </submittedName>
</protein>
<proteinExistence type="predicted"/>
<dbReference type="Pfam" id="PF12311">
    <property type="entry name" value="DUF3632"/>
    <property type="match status" value="1"/>
</dbReference>
<name>A0A4Z1GQP4_9HELO</name>
<reference evidence="2 3" key="1">
    <citation type="submission" date="2017-12" db="EMBL/GenBank/DDBJ databases">
        <title>Comparative genomics of Botrytis spp.</title>
        <authorList>
            <person name="Valero-Jimenez C.A."/>
            <person name="Tapia P."/>
            <person name="Veloso J."/>
            <person name="Silva-Moreno E."/>
            <person name="Staats M."/>
            <person name="Valdes J.H."/>
            <person name="Van Kan J.A.L."/>
        </authorList>
    </citation>
    <scope>NUCLEOTIDE SEQUENCE [LARGE SCALE GENOMIC DNA]</scope>
    <source>
        <strain evidence="2 3">Bh0001</strain>
    </source>
</reference>
<accession>A0A4Z1GQP4</accession>
<dbReference type="Proteomes" id="UP000297814">
    <property type="component" value="Unassembled WGS sequence"/>
</dbReference>
<keyword evidence="3" id="KW-1185">Reference proteome</keyword>